<keyword evidence="6" id="KW-1185">Reference proteome</keyword>
<dbReference type="GO" id="GO:0016757">
    <property type="term" value="F:glycosyltransferase activity"/>
    <property type="evidence" value="ECO:0007669"/>
    <property type="project" value="UniProtKB-KW"/>
</dbReference>
<keyword evidence="3" id="KW-0325">Glycoprotein</keyword>
<dbReference type="OrthoDB" id="115602at2759"/>
<dbReference type="GeneID" id="24922930"/>
<accession>D8M9J5</accession>
<dbReference type="InParanoid" id="D8M9J5"/>
<evidence type="ECO:0000313" key="5">
    <source>
        <dbReference type="EMBL" id="CBK24734.2"/>
    </source>
</evidence>
<evidence type="ECO:0000256" key="2">
    <source>
        <dbReference type="ARBA" id="ARBA00022679"/>
    </source>
</evidence>
<dbReference type="InterPro" id="IPR049625">
    <property type="entry name" value="Glyco_transf_61_cat"/>
</dbReference>
<name>D8M9J5_BLAHO</name>
<feature type="domain" description="Glycosyltransferase 61 catalytic" evidence="4">
    <location>
        <begin position="153"/>
        <end position="259"/>
    </location>
</feature>
<dbReference type="EMBL" id="FN668688">
    <property type="protein sequence ID" value="CBK24734.2"/>
    <property type="molecule type" value="Genomic_DNA"/>
</dbReference>
<dbReference type="AlphaFoldDB" id="D8M9J5"/>
<reference evidence="5" key="1">
    <citation type="submission" date="2010-02" db="EMBL/GenBank/DDBJ databases">
        <title>Sequencing and annotation of the Blastocystis hominis genome.</title>
        <authorList>
            <person name="Wincker P."/>
        </authorList>
    </citation>
    <scope>NUCLEOTIDE SEQUENCE</scope>
    <source>
        <strain evidence="5">Singapore isolate B</strain>
    </source>
</reference>
<evidence type="ECO:0000256" key="1">
    <source>
        <dbReference type="ARBA" id="ARBA00022676"/>
    </source>
</evidence>
<gene>
    <name evidence="5" type="ORF">GSBLH_T00006806001</name>
</gene>
<dbReference type="RefSeq" id="XP_012898782.1">
    <property type="nucleotide sequence ID" value="XM_013043328.1"/>
</dbReference>
<dbReference type="InterPro" id="IPR007657">
    <property type="entry name" value="Glycosyltransferase_61"/>
</dbReference>
<evidence type="ECO:0000313" key="6">
    <source>
        <dbReference type="Proteomes" id="UP000008312"/>
    </source>
</evidence>
<sequence length="319" mass="37571">MQKPSHKHREFDSTFSVAPLTSDMPSPDSIALLPSNRSYSTDVWYDRVAIISTRGYTNIYHNAEWIANFYHIVTNIEKFPLFSAFTVVNPSFGADDYRTDWTISFLTGTLSMFPPDIRPFYVPYSTFFYKHDHVWIRRAIFFFINTPMTDLFISKVEPLLVKKAMYRYYNISELITKPDKLKLLYIGRKGEWRQILNEKEMIGNITTKCKDVVEFEKTYFDRKSHRSQVVSMQSTDILLGYHGAAFVNIMFMMPHSGFIEFFSPIARPRYYDMMAIKTQLAYRCLTRNTFDRSKKRPRDGRNINIFVDVNKLCLRDTGH</sequence>
<keyword evidence="2" id="KW-0808">Transferase</keyword>
<evidence type="ECO:0000259" key="4">
    <source>
        <dbReference type="Pfam" id="PF04577"/>
    </source>
</evidence>
<dbReference type="Proteomes" id="UP000008312">
    <property type="component" value="Unassembled WGS sequence"/>
</dbReference>
<dbReference type="PANTHER" id="PTHR20961">
    <property type="entry name" value="GLYCOSYLTRANSFERASE"/>
    <property type="match status" value="1"/>
</dbReference>
<protein>
    <recommendedName>
        <fullName evidence="4">Glycosyltransferase 61 catalytic domain-containing protein</fullName>
    </recommendedName>
</protein>
<keyword evidence="1" id="KW-0328">Glycosyltransferase</keyword>
<proteinExistence type="predicted"/>
<organism evidence="5">
    <name type="scientific">Blastocystis hominis</name>
    <dbReference type="NCBI Taxonomy" id="12968"/>
    <lineage>
        <taxon>Eukaryota</taxon>
        <taxon>Sar</taxon>
        <taxon>Stramenopiles</taxon>
        <taxon>Bigyra</taxon>
        <taxon>Opalozoa</taxon>
        <taxon>Opalinata</taxon>
        <taxon>Blastocystidae</taxon>
        <taxon>Blastocystis</taxon>
    </lineage>
</organism>
<evidence type="ECO:0000256" key="3">
    <source>
        <dbReference type="ARBA" id="ARBA00023180"/>
    </source>
</evidence>
<dbReference type="Pfam" id="PF04577">
    <property type="entry name" value="Glyco_transf_61"/>
    <property type="match status" value="1"/>
</dbReference>